<protein>
    <submittedName>
        <fullName evidence="1">Acyltransferase</fullName>
    </submittedName>
</protein>
<accession>A0A8B2Z5M8</accession>
<keyword evidence="1" id="KW-0012">Acyltransferase</keyword>
<dbReference type="GO" id="GO:0016746">
    <property type="term" value="F:acyltransferase activity"/>
    <property type="evidence" value="ECO:0007669"/>
    <property type="project" value="UniProtKB-KW"/>
</dbReference>
<dbReference type="Pfam" id="PF00132">
    <property type="entry name" value="Hexapep"/>
    <property type="match status" value="1"/>
</dbReference>
<proteinExistence type="predicted"/>
<reference evidence="1 2" key="1">
    <citation type="submission" date="2018-08" db="EMBL/GenBank/DDBJ databases">
        <title>A genome reference for cultivated species of the human gut microbiota.</title>
        <authorList>
            <person name="Zou Y."/>
            <person name="Xue W."/>
            <person name="Luo G."/>
        </authorList>
    </citation>
    <scope>NUCLEOTIDE SEQUENCE [LARGE SCALE GENOMIC DNA]</scope>
    <source>
        <strain evidence="1 2">TF10-9AT</strain>
    </source>
</reference>
<evidence type="ECO:0000313" key="1">
    <source>
        <dbReference type="EMBL" id="RGK48310.1"/>
    </source>
</evidence>
<dbReference type="SUPFAM" id="SSF51161">
    <property type="entry name" value="Trimeric LpxA-like enzymes"/>
    <property type="match status" value="1"/>
</dbReference>
<dbReference type="Gene3D" id="2.160.10.10">
    <property type="entry name" value="Hexapeptide repeat proteins"/>
    <property type="match status" value="1"/>
</dbReference>
<gene>
    <name evidence="1" type="ORF">DXD09_00825</name>
</gene>
<dbReference type="InterPro" id="IPR011004">
    <property type="entry name" value="Trimer_LpxA-like_sf"/>
</dbReference>
<organism evidence="1 2">
    <name type="scientific">Ligilactobacillus ruminis</name>
    <dbReference type="NCBI Taxonomy" id="1623"/>
    <lineage>
        <taxon>Bacteria</taxon>
        <taxon>Bacillati</taxon>
        <taxon>Bacillota</taxon>
        <taxon>Bacilli</taxon>
        <taxon>Lactobacillales</taxon>
        <taxon>Lactobacillaceae</taxon>
        <taxon>Ligilactobacillus</taxon>
    </lineage>
</organism>
<dbReference type="InterPro" id="IPR001451">
    <property type="entry name" value="Hexapep"/>
</dbReference>
<dbReference type="InterPro" id="IPR050179">
    <property type="entry name" value="Trans_hexapeptide_repeat"/>
</dbReference>
<dbReference type="CDD" id="cd04647">
    <property type="entry name" value="LbH_MAT_like"/>
    <property type="match status" value="1"/>
</dbReference>
<comment type="caution">
    <text evidence="1">The sequence shown here is derived from an EMBL/GenBank/DDBJ whole genome shotgun (WGS) entry which is preliminary data.</text>
</comment>
<dbReference type="RefSeq" id="WP_117642132.1">
    <property type="nucleotide sequence ID" value="NZ_JAQFDM010000005.1"/>
</dbReference>
<name>A0A8B2Z5M8_9LACO</name>
<dbReference type="Proteomes" id="UP000260790">
    <property type="component" value="Unassembled WGS sequence"/>
</dbReference>
<dbReference type="EMBL" id="QSQR01000001">
    <property type="protein sequence ID" value="RGK48310.1"/>
    <property type="molecule type" value="Genomic_DNA"/>
</dbReference>
<dbReference type="PANTHER" id="PTHR43300:SF11">
    <property type="entry name" value="ACETYLTRANSFERASE RV3034C-RELATED"/>
    <property type="match status" value="1"/>
</dbReference>
<dbReference type="AlphaFoldDB" id="A0A8B2Z5M8"/>
<keyword evidence="1" id="KW-0808">Transferase</keyword>
<evidence type="ECO:0000313" key="2">
    <source>
        <dbReference type="Proteomes" id="UP000260790"/>
    </source>
</evidence>
<sequence>MFSKLVDKLKRSILHFYYMHIIRNPSKYGRALGARIGKGCNFIEDPEKFLNSEPWLITIGNHVRITYGVRLLTHEGALWTIRGMDERYENVSTYEPMYIGDNTMIGMYSVVMPGVKIGKNCIIGAHSVVTRDIPDGTVVAGVPARKISNIEKFKEKIDTRELFDVMKMSQREKRAYLSKKHPEWF</sequence>
<dbReference type="PANTHER" id="PTHR43300">
    <property type="entry name" value="ACETYLTRANSFERASE"/>
    <property type="match status" value="1"/>
</dbReference>